<dbReference type="CDD" id="cd00077">
    <property type="entry name" value="HDc"/>
    <property type="match status" value="1"/>
</dbReference>
<dbReference type="OrthoDB" id="9804747at2"/>
<name>A0A140LD21_9FIRM</name>
<dbReference type="InterPro" id="IPR003607">
    <property type="entry name" value="HD/PDEase_dom"/>
</dbReference>
<dbReference type="AlphaFoldDB" id="A0A140LD21"/>
<keyword evidence="2" id="KW-0378">Hydrolase</keyword>
<proteinExistence type="predicted"/>
<feature type="domain" description="HD-GYP" evidence="1">
    <location>
        <begin position="6"/>
        <end position="193"/>
    </location>
</feature>
<organism evidence="2 3">
    <name type="scientific">Thermotalea metallivorans</name>
    <dbReference type="NCBI Taxonomy" id="520762"/>
    <lineage>
        <taxon>Bacteria</taxon>
        <taxon>Bacillati</taxon>
        <taxon>Bacillota</taxon>
        <taxon>Clostridia</taxon>
        <taxon>Peptostreptococcales</taxon>
        <taxon>Thermotaleaceae</taxon>
        <taxon>Thermotalea</taxon>
    </lineage>
</organism>
<protein>
    <submittedName>
        <fullName evidence="2">Cyclic di-GMP phosphodiesterase response regulator RpfG</fullName>
        <ecNumber evidence="2">3.1.4.52</ecNumber>
    </submittedName>
</protein>
<evidence type="ECO:0000259" key="1">
    <source>
        <dbReference type="PROSITE" id="PS51832"/>
    </source>
</evidence>
<evidence type="ECO:0000313" key="2">
    <source>
        <dbReference type="EMBL" id="KXG78446.1"/>
    </source>
</evidence>
<keyword evidence="3" id="KW-1185">Reference proteome</keyword>
<sequence length="193" mass="22152">MNEMKSISLAKGVLEALTAVIHFKDHYTFSHCNEVGKLCGDFSDFMGLDSSSATCLEVAGHLHDVGKIFIEESILLKPGILSKDEYEAIKEHSKIGSEIVRQVEGLEFLSTIILHHHERWDGKGYPYNLKGEEIPLQSRILSICDCYHALISDRPYRKALEKHEIKNIFLKEKGKQFDPKLVEIFLDFIERRY</sequence>
<dbReference type="SMART" id="SM00471">
    <property type="entry name" value="HDc"/>
    <property type="match status" value="1"/>
</dbReference>
<dbReference type="PANTHER" id="PTHR43155">
    <property type="entry name" value="CYCLIC DI-GMP PHOSPHODIESTERASE PA4108-RELATED"/>
    <property type="match status" value="1"/>
</dbReference>
<dbReference type="GO" id="GO:0071111">
    <property type="term" value="F:cyclic-guanylate-specific phosphodiesterase activity"/>
    <property type="evidence" value="ECO:0007669"/>
    <property type="project" value="UniProtKB-EC"/>
</dbReference>
<dbReference type="Proteomes" id="UP000070456">
    <property type="component" value="Unassembled WGS sequence"/>
</dbReference>
<dbReference type="PROSITE" id="PS51832">
    <property type="entry name" value="HD_GYP"/>
    <property type="match status" value="1"/>
</dbReference>
<dbReference type="EC" id="3.1.4.52" evidence="2"/>
<dbReference type="EMBL" id="LOEE01000005">
    <property type="protein sequence ID" value="KXG78446.1"/>
    <property type="molecule type" value="Genomic_DNA"/>
</dbReference>
<dbReference type="Pfam" id="PF13487">
    <property type="entry name" value="HD_5"/>
    <property type="match status" value="1"/>
</dbReference>
<gene>
    <name evidence="2" type="primary">rpfG_1</name>
    <name evidence="2" type="ORF">AN619_01940</name>
</gene>
<comment type="caution">
    <text evidence="2">The sequence shown here is derived from an EMBL/GenBank/DDBJ whole genome shotgun (WGS) entry which is preliminary data.</text>
</comment>
<dbReference type="RefSeq" id="WP_068554188.1">
    <property type="nucleotide sequence ID" value="NZ_LOEE01000005.1"/>
</dbReference>
<evidence type="ECO:0000313" key="3">
    <source>
        <dbReference type="Proteomes" id="UP000070456"/>
    </source>
</evidence>
<reference evidence="2 3" key="1">
    <citation type="submission" date="2015-12" db="EMBL/GenBank/DDBJ databases">
        <title>Draft genome sequence of the thermoanaerobe Thermotalea metallivorans, an isolate from the runoff channel of the Great Artesian Basin, Australia.</title>
        <authorList>
            <person name="Patel B.K."/>
        </authorList>
    </citation>
    <scope>NUCLEOTIDE SEQUENCE [LARGE SCALE GENOMIC DNA]</scope>
    <source>
        <strain evidence="2 3">B2-1</strain>
    </source>
</reference>
<dbReference type="STRING" id="520762.AN619_01940"/>
<dbReference type="Gene3D" id="1.10.3210.10">
    <property type="entry name" value="Hypothetical protein af1432"/>
    <property type="match status" value="1"/>
</dbReference>
<dbReference type="SUPFAM" id="SSF109604">
    <property type="entry name" value="HD-domain/PDEase-like"/>
    <property type="match status" value="1"/>
</dbReference>
<dbReference type="InterPro" id="IPR037522">
    <property type="entry name" value="HD_GYP_dom"/>
</dbReference>
<accession>A0A140LD21</accession>